<feature type="non-terminal residue" evidence="2">
    <location>
        <position position="1"/>
    </location>
</feature>
<name>A0A1E1WMG1_PECGO</name>
<feature type="region of interest" description="Disordered" evidence="1">
    <location>
        <begin position="1"/>
        <end position="148"/>
    </location>
</feature>
<evidence type="ECO:0000313" key="2">
    <source>
        <dbReference type="EMBL" id="JAT88194.1"/>
    </source>
</evidence>
<sequence>ELIIDATIERAESQQGIERTAAESSDDDDLFDNLRKMRDNNAEIPPVKSNGSFNSGVTSSRKRSRSVDSDDDGKETMQKIDEGDEVNEDDDDILSFAKKTLQQDLPDTEDILSNLPRNHSDSENEDEVILPAKRGKKKRRIVIEDDSD</sequence>
<accession>A0A1E1WMG1</accession>
<organism evidence="2">
    <name type="scientific">Pectinophora gossypiella</name>
    <name type="common">Cotton pink bollworm</name>
    <name type="synonym">Depressaria gossypiella</name>
    <dbReference type="NCBI Taxonomy" id="13191"/>
    <lineage>
        <taxon>Eukaryota</taxon>
        <taxon>Metazoa</taxon>
        <taxon>Ecdysozoa</taxon>
        <taxon>Arthropoda</taxon>
        <taxon>Hexapoda</taxon>
        <taxon>Insecta</taxon>
        <taxon>Pterygota</taxon>
        <taxon>Neoptera</taxon>
        <taxon>Endopterygota</taxon>
        <taxon>Lepidoptera</taxon>
        <taxon>Glossata</taxon>
        <taxon>Ditrysia</taxon>
        <taxon>Gelechioidea</taxon>
        <taxon>Gelechiidae</taxon>
        <taxon>Apatetrinae</taxon>
        <taxon>Pectinophora</taxon>
    </lineage>
</organism>
<proteinExistence type="predicted"/>
<dbReference type="AlphaFoldDB" id="A0A1E1WMG1"/>
<protein>
    <submittedName>
        <fullName evidence="2">Uncharacterized protein</fullName>
    </submittedName>
</protein>
<dbReference type="OrthoDB" id="310853at2759"/>
<feature type="compositionally biased region" description="Basic and acidic residues" evidence="1">
    <location>
        <begin position="32"/>
        <end position="41"/>
    </location>
</feature>
<feature type="non-terminal residue" evidence="2">
    <location>
        <position position="148"/>
    </location>
</feature>
<evidence type="ECO:0000256" key="1">
    <source>
        <dbReference type="SAM" id="MobiDB-lite"/>
    </source>
</evidence>
<feature type="compositionally biased region" description="Acidic residues" evidence="1">
    <location>
        <begin position="82"/>
        <end position="93"/>
    </location>
</feature>
<reference evidence="2" key="1">
    <citation type="submission" date="2015-09" db="EMBL/GenBank/DDBJ databases">
        <title>De novo assembly of Pectinophora gossypiella (Pink Bollworm) gut transcriptome.</title>
        <authorList>
            <person name="Tassone E.E."/>
        </authorList>
    </citation>
    <scope>NUCLEOTIDE SEQUENCE</scope>
</reference>
<gene>
    <name evidence="2" type="ORF">g.16775</name>
</gene>
<dbReference type="EMBL" id="GDQN01002860">
    <property type="protein sequence ID" value="JAT88194.1"/>
    <property type="molecule type" value="Transcribed_RNA"/>
</dbReference>